<keyword evidence="1" id="KW-1133">Transmembrane helix</keyword>
<feature type="transmembrane region" description="Helical" evidence="1">
    <location>
        <begin position="155"/>
        <end position="177"/>
    </location>
</feature>
<feature type="transmembrane region" description="Helical" evidence="1">
    <location>
        <begin position="485"/>
        <end position="507"/>
    </location>
</feature>
<evidence type="ECO:0000313" key="3">
    <source>
        <dbReference type="EMBL" id="CAL1127338.1"/>
    </source>
</evidence>
<feature type="transmembrane region" description="Helical" evidence="1">
    <location>
        <begin position="197"/>
        <end position="219"/>
    </location>
</feature>
<keyword evidence="1" id="KW-0472">Membrane</keyword>
<evidence type="ECO:0000313" key="5">
    <source>
        <dbReference type="Proteomes" id="UP001152797"/>
    </source>
</evidence>
<dbReference type="OrthoDB" id="414099at2759"/>
<dbReference type="EMBL" id="CAMXCT030000111">
    <property type="protein sequence ID" value="CAL4761275.1"/>
    <property type="molecule type" value="Genomic_DNA"/>
</dbReference>
<feature type="transmembrane region" description="Helical" evidence="1">
    <location>
        <begin position="519"/>
        <end position="538"/>
    </location>
</feature>
<keyword evidence="1 4" id="KW-0812">Transmembrane</keyword>
<evidence type="ECO:0000313" key="4">
    <source>
        <dbReference type="EMBL" id="CAL4761275.1"/>
    </source>
</evidence>
<dbReference type="Proteomes" id="UP001152797">
    <property type="component" value="Unassembled WGS sequence"/>
</dbReference>
<dbReference type="AlphaFoldDB" id="A0A9P1BI98"/>
<feature type="transmembrane region" description="Helical" evidence="1">
    <location>
        <begin position="331"/>
        <end position="348"/>
    </location>
</feature>
<feature type="transmembrane region" description="Helical" evidence="1">
    <location>
        <begin position="454"/>
        <end position="473"/>
    </location>
</feature>
<accession>A0A9P1BI98</accession>
<reference evidence="3" key="2">
    <citation type="submission" date="2024-04" db="EMBL/GenBank/DDBJ databases">
        <authorList>
            <person name="Chen Y."/>
            <person name="Shah S."/>
            <person name="Dougan E. K."/>
            <person name="Thang M."/>
            <person name="Chan C."/>
        </authorList>
    </citation>
    <scope>NUCLEOTIDE SEQUENCE [LARGE SCALE GENOMIC DNA]</scope>
</reference>
<feature type="transmembrane region" description="Helical" evidence="1">
    <location>
        <begin position="418"/>
        <end position="442"/>
    </location>
</feature>
<reference evidence="2" key="1">
    <citation type="submission" date="2022-10" db="EMBL/GenBank/DDBJ databases">
        <authorList>
            <person name="Chen Y."/>
            <person name="Dougan E. K."/>
            <person name="Chan C."/>
            <person name="Rhodes N."/>
            <person name="Thang M."/>
        </authorList>
    </citation>
    <scope>NUCLEOTIDE SEQUENCE</scope>
</reference>
<evidence type="ECO:0000313" key="2">
    <source>
        <dbReference type="EMBL" id="CAI3973963.1"/>
    </source>
</evidence>
<evidence type="ECO:0000256" key="1">
    <source>
        <dbReference type="SAM" id="Phobius"/>
    </source>
</evidence>
<comment type="caution">
    <text evidence="2">The sequence shown here is derived from an EMBL/GenBank/DDBJ whole genome shotgun (WGS) entry which is preliminary data.</text>
</comment>
<feature type="transmembrane region" description="Helical" evidence="1">
    <location>
        <begin position="300"/>
        <end position="319"/>
    </location>
</feature>
<name>A0A9P1BI98_9DINO</name>
<gene>
    <name evidence="2" type="ORF">C1SCF055_LOCUS2406</name>
</gene>
<proteinExistence type="predicted"/>
<sequence length="560" mass="62559">MGQRPSCCHDDEVQEVPKVEVVHHVHHRQEFETNSWKTCLPIDRIADTSQNAELEIQNEKGATTTSSSLSLAQCRLQKMDHLVVDRDILRGISLRETLNNAGDLWRQSPIDLNDSERRKLWTRSRKVEDFDWFLSHTWLTPGRWKVLSLVVQSCWHLWLASWLILVTLAMVLCVHGFLPMGGTWHPDIMGFSAPSPLGGWVILASCLAPFMGIAIYLCLPESCTTSPTCFLDVVSIHQTDTELMERGIYGLGGFLKVSKQLRILWSPPYLTRLWCVFEVAAFLTANPEGKIILHPLTIEIAVTALFVACALGTMFYQAFITAVGADPGARSLVLIPALLPSLGAIRILRRQSFMRRVLLTQLRNFDVDRAECRNDFDRHYIEAAILHWYGSKEKFAAYVRGPLAFELLTRLSNNHVMMAGYVLIVLSAPVAAGLELCMSLWIGGAPWEVLLARFIGMVVGTEFLFCAMILMVAMNLSDLLAKPCCGFVLPAALQTILIWFTFAGMYAAGNALGTAASSATLWISILYALGCFCGVYTIRAITKWTLLNNERVYGDGFYDG</sequence>
<dbReference type="EMBL" id="CAMXCT020000111">
    <property type="protein sequence ID" value="CAL1127338.1"/>
    <property type="molecule type" value="Genomic_DNA"/>
</dbReference>
<organism evidence="2">
    <name type="scientific">Cladocopium goreaui</name>
    <dbReference type="NCBI Taxonomy" id="2562237"/>
    <lineage>
        <taxon>Eukaryota</taxon>
        <taxon>Sar</taxon>
        <taxon>Alveolata</taxon>
        <taxon>Dinophyceae</taxon>
        <taxon>Suessiales</taxon>
        <taxon>Symbiodiniaceae</taxon>
        <taxon>Cladocopium</taxon>
    </lineage>
</organism>
<dbReference type="EMBL" id="CAMXCT010000111">
    <property type="protein sequence ID" value="CAI3973963.1"/>
    <property type="molecule type" value="Genomic_DNA"/>
</dbReference>
<protein>
    <submittedName>
        <fullName evidence="4">Transmembrane protein</fullName>
    </submittedName>
</protein>
<keyword evidence="5" id="KW-1185">Reference proteome</keyword>